<dbReference type="Proteomes" id="UP001016761">
    <property type="component" value="Unassembled WGS sequence"/>
</dbReference>
<feature type="region of interest" description="Disordered" evidence="1">
    <location>
        <begin position="1"/>
        <end position="65"/>
    </location>
</feature>
<evidence type="ECO:0000256" key="1">
    <source>
        <dbReference type="SAM" id="MobiDB-lite"/>
    </source>
</evidence>
<evidence type="ECO:0000313" key="4">
    <source>
        <dbReference type="Proteomes" id="UP000728647"/>
    </source>
</evidence>
<dbReference type="OrthoDB" id="180994at2157"/>
<evidence type="ECO:0000313" key="3">
    <source>
        <dbReference type="EMBL" id="NUC73814.1"/>
    </source>
</evidence>
<gene>
    <name evidence="2" type="ORF">HT576_04850</name>
    <name evidence="3" type="ORF">HTZ84_16150</name>
</gene>
<accession>A0A8J8GIN6</accession>
<name>A0A8J8GIN6_9EURY</name>
<sequence>MVGLSLGAAGCFEGDLTNSESEESLDSGVVPADEFDCDDVDRPDPSPPVRDEALEPATYPTPPDPLLESAGEYVRDFEAAYQHNAFLEEYGSETEEFEFDLEARDAKPVDAESDREAKLVSLVYDLTTKIRRTPEESERSIRVTYYLDDRIVLRARYAGLADEPTFDPDPRSAGDPVACFH</sequence>
<evidence type="ECO:0000313" key="5">
    <source>
        <dbReference type="Proteomes" id="UP001016761"/>
    </source>
</evidence>
<dbReference type="EMBL" id="JABUQZ010000001">
    <property type="protein sequence ID" value="NUC73814.1"/>
    <property type="molecule type" value="Genomic_DNA"/>
</dbReference>
<dbReference type="AlphaFoldDB" id="A0A8J8GIN6"/>
<evidence type="ECO:0000313" key="2">
    <source>
        <dbReference type="EMBL" id="NUB90366.1"/>
    </source>
</evidence>
<protein>
    <submittedName>
        <fullName evidence="2">Uncharacterized protein</fullName>
    </submittedName>
</protein>
<comment type="caution">
    <text evidence="2">The sequence shown here is derived from an EMBL/GenBank/DDBJ whole genome shotgun (WGS) entry which is preliminary data.</text>
</comment>
<feature type="compositionally biased region" description="Basic and acidic residues" evidence="1">
    <location>
        <begin position="40"/>
        <end position="53"/>
    </location>
</feature>
<keyword evidence="5" id="KW-1185">Reference proteome</keyword>
<reference evidence="2 5" key="1">
    <citation type="submission" date="2020-06" db="EMBL/GenBank/DDBJ databases">
        <title>Haloterrigena sp. nov., an extremely halophilic archaeon isolated from a saline sediment.</title>
        <authorList>
            <person name="Liu B.-B."/>
        </authorList>
    </citation>
    <scope>NUCLEOTIDE SEQUENCE</scope>
    <source>
        <strain evidence="2">SYSU A121-1</strain>
        <strain evidence="3 5">SYSU A558-1</strain>
    </source>
</reference>
<organism evidence="2 4">
    <name type="scientific">Haloterrigena gelatinilytica</name>
    <dbReference type="NCBI Taxonomy" id="2741724"/>
    <lineage>
        <taxon>Archaea</taxon>
        <taxon>Methanobacteriati</taxon>
        <taxon>Methanobacteriota</taxon>
        <taxon>Stenosarchaea group</taxon>
        <taxon>Halobacteria</taxon>
        <taxon>Halobacteriales</taxon>
        <taxon>Natrialbaceae</taxon>
        <taxon>Haloterrigena</taxon>
    </lineage>
</organism>
<proteinExistence type="predicted"/>
<dbReference type="EMBL" id="JABURA010000001">
    <property type="protein sequence ID" value="NUB90366.1"/>
    <property type="molecule type" value="Genomic_DNA"/>
</dbReference>
<dbReference type="Proteomes" id="UP000728647">
    <property type="component" value="Unassembled WGS sequence"/>
</dbReference>